<dbReference type="GO" id="GO:0045333">
    <property type="term" value="P:cellular respiration"/>
    <property type="evidence" value="ECO:0007669"/>
    <property type="project" value="InterPro"/>
</dbReference>
<dbReference type="CDD" id="cd07813">
    <property type="entry name" value="COQ10p_like"/>
    <property type="match status" value="1"/>
</dbReference>
<protein>
    <submittedName>
        <fullName evidence="4">Cyclase/dehydrase</fullName>
    </submittedName>
</protein>
<dbReference type="GO" id="GO:0048039">
    <property type="term" value="F:ubiquinone binding"/>
    <property type="evidence" value="ECO:0007669"/>
    <property type="project" value="InterPro"/>
</dbReference>
<evidence type="ECO:0000256" key="2">
    <source>
        <dbReference type="ARBA" id="ARBA00022649"/>
    </source>
</evidence>
<dbReference type="Proteomes" id="UP000019184">
    <property type="component" value="Unassembled WGS sequence"/>
</dbReference>
<dbReference type="PANTHER" id="PTHR12901">
    <property type="entry name" value="SPERM PROTEIN HOMOLOG"/>
    <property type="match status" value="1"/>
</dbReference>
<comment type="caution">
    <text evidence="4">The sequence shown here is derived from an EMBL/GenBank/DDBJ whole genome shotgun (WGS) entry which is preliminary data.</text>
</comment>
<evidence type="ECO:0000256" key="1">
    <source>
        <dbReference type="ARBA" id="ARBA00008918"/>
    </source>
</evidence>
<dbReference type="InterPro" id="IPR005031">
    <property type="entry name" value="COQ10_START"/>
</dbReference>
<dbReference type="InterPro" id="IPR044996">
    <property type="entry name" value="COQ10-like"/>
</dbReference>
<dbReference type="RefSeq" id="WP_051497811.1">
    <property type="nucleotide sequence ID" value="NZ_CBTK010000222.1"/>
</dbReference>
<name>A0A7U7GCE8_9GAMM</name>
<accession>A0A7U7GCE8</accession>
<dbReference type="SUPFAM" id="SSF55961">
    <property type="entry name" value="Bet v1-like"/>
    <property type="match status" value="1"/>
</dbReference>
<keyword evidence="5" id="KW-1185">Reference proteome</keyword>
<feature type="domain" description="Coenzyme Q-binding protein COQ10 START" evidence="3">
    <location>
        <begin position="13"/>
        <end position="136"/>
    </location>
</feature>
<dbReference type="Pfam" id="PF03364">
    <property type="entry name" value="Polyketide_cyc"/>
    <property type="match status" value="1"/>
</dbReference>
<reference evidence="4 5" key="1">
    <citation type="journal article" date="2014" name="ISME J.">
        <title>Candidatus Competibacter-lineage genomes retrieved from metagenomes reveal functional metabolic diversity.</title>
        <authorList>
            <person name="McIlroy S.J."/>
            <person name="Albertsen M."/>
            <person name="Andresen E.K."/>
            <person name="Saunders A.M."/>
            <person name="Kristiansen R."/>
            <person name="Stokholm-Bjerregaard M."/>
            <person name="Nielsen K.L."/>
            <person name="Nielsen P.H."/>
        </authorList>
    </citation>
    <scope>NUCLEOTIDE SEQUENCE [LARGE SCALE GENOMIC DNA]</scope>
    <source>
        <strain evidence="4 5">Run_B_J11</strain>
    </source>
</reference>
<dbReference type="AlphaFoldDB" id="A0A7U7GCE8"/>
<dbReference type="InterPro" id="IPR023393">
    <property type="entry name" value="START-like_dom_sf"/>
</dbReference>
<organism evidence="4 5">
    <name type="scientific">Candidatus Contendobacter odensis Run_B_J11</name>
    <dbReference type="NCBI Taxonomy" id="1400861"/>
    <lineage>
        <taxon>Bacteria</taxon>
        <taxon>Pseudomonadati</taxon>
        <taxon>Pseudomonadota</taxon>
        <taxon>Gammaproteobacteria</taxon>
        <taxon>Candidatus Competibacteraceae</taxon>
        <taxon>Candidatus Contendibacter</taxon>
    </lineage>
</organism>
<dbReference type="OrthoDB" id="9804759at2"/>
<evidence type="ECO:0000313" key="4">
    <source>
        <dbReference type="EMBL" id="CDH45864.1"/>
    </source>
</evidence>
<keyword evidence="2" id="KW-1277">Toxin-antitoxin system</keyword>
<gene>
    <name evidence="4" type="ORF">BN874_2990003</name>
</gene>
<sequence length="150" mass="17128">MALTPYRASRVIAVSGEQIFDLVADVERYPEFLPLMQKALIVRRDASGYETQQTMALGVLIYRFRTRTELNRPHSIRVTSADWTFRRFKIDWSFTPTPEGQCRVDIILDCAIRALWLNPFGNVLVAQMGLTMVDAFATRARQLNPTSSLS</sequence>
<evidence type="ECO:0000313" key="5">
    <source>
        <dbReference type="Proteomes" id="UP000019184"/>
    </source>
</evidence>
<proteinExistence type="inferred from homology"/>
<comment type="similarity">
    <text evidence="1">Belongs to the ribosome association toxin RatA family.</text>
</comment>
<evidence type="ECO:0000259" key="3">
    <source>
        <dbReference type="Pfam" id="PF03364"/>
    </source>
</evidence>
<dbReference type="Gene3D" id="3.30.530.20">
    <property type="match status" value="1"/>
</dbReference>
<dbReference type="PANTHER" id="PTHR12901:SF10">
    <property type="entry name" value="COENZYME Q-BINDING PROTEIN COQ10, MITOCHONDRIAL"/>
    <property type="match status" value="1"/>
</dbReference>
<dbReference type="EMBL" id="CBTK010000222">
    <property type="protein sequence ID" value="CDH45864.1"/>
    <property type="molecule type" value="Genomic_DNA"/>
</dbReference>